<keyword evidence="6" id="KW-1185">Reference proteome</keyword>
<proteinExistence type="predicted"/>
<dbReference type="SUPFAM" id="SSF46785">
    <property type="entry name" value="Winged helix' DNA-binding domain"/>
    <property type="match status" value="1"/>
</dbReference>
<dbReference type="EMBL" id="JAAITA010000002">
    <property type="protein sequence ID" value="NSJ85085.1"/>
    <property type="molecule type" value="Genomic_DNA"/>
</dbReference>
<evidence type="ECO:0000313" key="6">
    <source>
        <dbReference type="Proteomes" id="UP000822142"/>
    </source>
</evidence>
<dbReference type="PRINTS" id="PR00598">
    <property type="entry name" value="HTHMARR"/>
</dbReference>
<comment type="caution">
    <text evidence="5">The sequence shown here is derived from an EMBL/GenBank/DDBJ whole genome shotgun (WGS) entry which is preliminary data.</text>
</comment>
<dbReference type="PANTHER" id="PTHR42756">
    <property type="entry name" value="TRANSCRIPTIONAL REGULATOR, MARR"/>
    <property type="match status" value="1"/>
</dbReference>
<dbReference type="InterPro" id="IPR011991">
    <property type="entry name" value="ArsR-like_HTH"/>
</dbReference>
<protein>
    <submittedName>
        <fullName evidence="5">MarR family transcriptional regulator</fullName>
    </submittedName>
</protein>
<evidence type="ECO:0000256" key="3">
    <source>
        <dbReference type="ARBA" id="ARBA00023163"/>
    </source>
</evidence>
<organism evidence="5 6">
    <name type="scientific">Blautia hansenii</name>
    <name type="common">Ruminococcus hansenii</name>
    <dbReference type="NCBI Taxonomy" id="1322"/>
    <lineage>
        <taxon>Bacteria</taxon>
        <taxon>Bacillati</taxon>
        <taxon>Bacillota</taxon>
        <taxon>Clostridia</taxon>
        <taxon>Lachnospirales</taxon>
        <taxon>Lachnospiraceae</taxon>
        <taxon>Blautia</taxon>
    </lineage>
</organism>
<feature type="domain" description="HTH marR-type" evidence="4">
    <location>
        <begin position="1"/>
        <end position="136"/>
    </location>
</feature>
<keyword evidence="2" id="KW-0238">DNA-binding</keyword>
<dbReference type="PROSITE" id="PS50995">
    <property type="entry name" value="HTH_MARR_2"/>
    <property type="match status" value="1"/>
</dbReference>
<dbReference type="PANTHER" id="PTHR42756:SF1">
    <property type="entry name" value="TRANSCRIPTIONAL REPRESSOR OF EMRAB OPERON"/>
    <property type="match status" value="1"/>
</dbReference>
<keyword evidence="1" id="KW-0805">Transcription regulation</keyword>
<dbReference type="Proteomes" id="UP000822142">
    <property type="component" value="Unassembled WGS sequence"/>
</dbReference>
<dbReference type="SMART" id="SM00347">
    <property type="entry name" value="HTH_MARR"/>
    <property type="match status" value="1"/>
</dbReference>
<evidence type="ECO:0000259" key="4">
    <source>
        <dbReference type="PROSITE" id="PS50995"/>
    </source>
</evidence>
<dbReference type="Pfam" id="PF01047">
    <property type="entry name" value="MarR"/>
    <property type="match status" value="1"/>
</dbReference>
<evidence type="ECO:0000256" key="1">
    <source>
        <dbReference type="ARBA" id="ARBA00023015"/>
    </source>
</evidence>
<dbReference type="InterPro" id="IPR036388">
    <property type="entry name" value="WH-like_DNA-bd_sf"/>
</dbReference>
<sequence>MEKEDSIQARVVKLTHLYFRNTFCLLSETGIHPKQMPLLMQLSRKEGMSQKEISENLHISAPTVAVSMKRLEKSGLIERKSDEQDQRRIRIYLTERGRELIEKAQRQVEKSEKIIFKGFSESERCLMKRFFDQMIANLEAENNLEGDSQQRRTLC</sequence>
<dbReference type="InterPro" id="IPR000835">
    <property type="entry name" value="HTH_MarR-typ"/>
</dbReference>
<evidence type="ECO:0000313" key="5">
    <source>
        <dbReference type="EMBL" id="NSJ85085.1"/>
    </source>
</evidence>
<dbReference type="InterPro" id="IPR036390">
    <property type="entry name" value="WH_DNA-bd_sf"/>
</dbReference>
<dbReference type="CDD" id="cd00090">
    <property type="entry name" value="HTH_ARSR"/>
    <property type="match status" value="1"/>
</dbReference>
<gene>
    <name evidence="5" type="ORF">G5A70_02530</name>
</gene>
<reference evidence="5 6" key="1">
    <citation type="journal article" date="2020" name="Cell Host Microbe">
        <title>Functional and Genomic Variation between Human-Derived Isolates of Lachnospiraceae Reveals Inter- and Intra-Species Diversity.</title>
        <authorList>
            <person name="Sorbara M.T."/>
            <person name="Littmann E.R."/>
            <person name="Fontana E."/>
            <person name="Moody T.U."/>
            <person name="Kohout C.E."/>
            <person name="Gjonbalaj M."/>
            <person name="Eaton V."/>
            <person name="Seok R."/>
            <person name="Leiner I.M."/>
            <person name="Pamer E.G."/>
        </authorList>
    </citation>
    <scope>NUCLEOTIDE SEQUENCE [LARGE SCALE GENOMIC DNA]</scope>
    <source>
        <strain evidence="5 6">MSK.15.26</strain>
    </source>
</reference>
<accession>A0ABX2I7Q3</accession>
<name>A0ABX2I7Q3_BLAHA</name>
<keyword evidence="3" id="KW-0804">Transcription</keyword>
<evidence type="ECO:0000256" key="2">
    <source>
        <dbReference type="ARBA" id="ARBA00023125"/>
    </source>
</evidence>
<dbReference type="Gene3D" id="1.10.10.10">
    <property type="entry name" value="Winged helix-like DNA-binding domain superfamily/Winged helix DNA-binding domain"/>
    <property type="match status" value="1"/>
</dbReference>